<dbReference type="Pfam" id="PF05152">
    <property type="entry name" value="DUF705"/>
    <property type="match status" value="1"/>
</dbReference>
<protein>
    <submittedName>
        <fullName evidence="2">ACH96217.1 38K protein-like protein</fullName>
    </submittedName>
    <submittedName>
        <fullName evidence="1">Putative 38K protein</fullName>
    </submittedName>
</protein>
<dbReference type="EMBL" id="KX130344">
    <property type="protein sequence ID" value="AQN78609.1"/>
    <property type="molecule type" value="Genomic_DNA"/>
</dbReference>
<dbReference type="Proteomes" id="UP000204438">
    <property type="component" value="Segment"/>
</dbReference>
<dbReference type="RefSeq" id="YP_009346005.1">
    <property type="nucleotide sequence ID" value="NC_033829.1"/>
</dbReference>
<proteinExistence type="predicted"/>
<dbReference type="EMBL" id="KP714104">
    <property type="protein sequence ID" value="AKH40383.1"/>
    <property type="molecule type" value="Genomic_DNA"/>
</dbReference>
<reference evidence="1" key="1">
    <citation type="journal article" date="2015" name="PLoS Biol.">
        <title>The Discovery, Distribution, and Evolution of Viruses Associated with Drosophila melanogaster.</title>
        <authorList>
            <person name="Webster C.L."/>
            <person name="Waldron F.M."/>
            <person name="Robertson S."/>
            <person name="Crowson D."/>
            <person name="Ferrari G."/>
            <person name="Quintana J.F."/>
            <person name="Brouqui J.M."/>
            <person name="Bayne E.H."/>
            <person name="Longdon B."/>
            <person name="Buck A.H."/>
            <person name="Lazzaro B.P."/>
            <person name="Akorli J."/>
            <person name="Haddrill P.R."/>
            <person name="Obbard D.J."/>
        </authorList>
    </citation>
    <scope>NUCLEOTIDE SEQUENCE</scope>
</reference>
<dbReference type="SUPFAM" id="SSF56784">
    <property type="entry name" value="HAD-like"/>
    <property type="match status" value="1"/>
</dbReference>
<dbReference type="KEGG" id="vg:31079612"/>
<accession>A0A0F7KMS6</accession>
<keyword evidence="3" id="KW-1185">Reference proteome</keyword>
<evidence type="ECO:0000313" key="2">
    <source>
        <dbReference type="EMBL" id="AQN78609.1"/>
    </source>
</evidence>
<evidence type="ECO:0000313" key="1">
    <source>
        <dbReference type="EMBL" id="AKH40383.1"/>
    </source>
</evidence>
<dbReference type="InterPro" id="IPR007827">
    <property type="entry name" value="DUF705"/>
</dbReference>
<name>A0A0F7KMS6_9VIRU</name>
<evidence type="ECO:0000313" key="3">
    <source>
        <dbReference type="Proteomes" id="UP000204438"/>
    </source>
</evidence>
<sequence>MYNPSKPDLVVHPKYWKSITHYNLGDYFNVYTLSDLNIIFDIEPILVTDLNSRVLRNVQLAPYFKYRTIRDCIHLASSKPEYTSFYFERQIPIYRLDKNGPRYVIWPIDEPLTICGTFVNRIQDDDLYEACERSKSWSTIISKTKSIIVFDLDDTLINNNTGKAFKYSHRLLNYAKRAYDLVVLYSHGSSLHVDDNIQQFMTGPNGITFDLVLSNNTMDRRSTKNLLSLYNYFPNTRFYKATLVDDSLYNWTPEYEKFIVPSVKYTLKHAMKYIC</sequence>
<dbReference type="GeneID" id="31079612"/>
<organism evidence="1">
    <name type="scientific">Kallithea virus</name>
    <dbReference type="NCBI Taxonomy" id="1654582"/>
    <lineage>
        <taxon>Viruses</taxon>
        <taxon>Viruses incertae sedis</taxon>
        <taxon>Naldaviricetes</taxon>
        <taxon>Lefavirales</taxon>
        <taxon>Nudiviridae</taxon>
        <taxon>Alphanudivirus</taxon>
        <taxon>Alphanudivirus dromelanogasteris</taxon>
    </lineage>
</organism>
<reference evidence="2" key="3">
    <citation type="journal article" date="2021" name="Virus">
        <title>The discovery, distribution and diversity of DNA viruses associated with Drosophila melanogaster in Europe.</title>
        <authorList>
            <person name="Wallace M.A."/>
            <person name="Coffman K.A."/>
            <person name="Gilbert C."/>
            <person name="Ravindran S."/>
            <person name="Albery G.F."/>
            <person name="Abbott J."/>
            <person name="Argyridou E."/>
            <person name="Bellosta P."/>
            <person name="Betancourt A.J."/>
            <person name="Colinet H."/>
            <person name="Eric K."/>
            <person name="Glaser-Schmitt A."/>
            <person name="Grath S."/>
            <person name="Jelic M."/>
            <person name="Kankare M."/>
            <person name="Kozeretska I."/>
            <person name="Loeschcke V."/>
            <person name="Montchamp-Moreau C."/>
            <person name="Ometto L."/>
            <person name="Onder B.S."/>
            <person name="Orengo D.J."/>
            <person name="Parsch J."/>
            <person name="Pascual M."/>
            <person name="Patenkovic A."/>
            <person name="Puerma E."/>
            <person name="Ritchie M.G."/>
            <person name="Rota-Stabelli O."/>
            <person name="Schou M.F."/>
            <person name="Serga S.V."/>
            <person name="Stamenkovic-Radak M."/>
            <person name="Tanaskovic M."/>
            <person name="Veselinovic M.S."/>
            <person name="Vieira J."/>
            <person name="Vieira C.P."/>
            <person name="Kapun M."/>
            <person name="Flatt T."/>
            <person name="Gonzalez J."/>
            <person name="Staubach F."/>
            <person name="Obbard D.J."/>
        </authorList>
    </citation>
    <scope>NUCLEOTIDE SEQUENCE</scope>
    <source>
        <strain evidence="2">DrosEU46_Kharkiv_2014</strain>
    </source>
</reference>
<dbReference type="InterPro" id="IPR036412">
    <property type="entry name" value="HAD-like_sf"/>
</dbReference>
<reference evidence="3" key="2">
    <citation type="submission" date="2016-04" db="EMBL/GenBank/DDBJ databases">
        <title>The complete genome of Kallithea virus.</title>
        <authorList>
            <consortium name="DrosEU Consortium"/>
            <person name="Obbard D.J."/>
            <person name="Serga S."/>
            <person name="Kozeretska I."/>
            <person name="Waldron F.M."/>
            <person name="Webster C.L."/>
            <person name="Staubach F."/>
        </authorList>
    </citation>
    <scope>NUCLEOTIDE SEQUENCE [LARGE SCALE GENOMIC DNA]</scope>
</reference>
<dbReference type="OrthoDB" id="10202at10239"/>